<reference evidence="6 7" key="1">
    <citation type="submission" date="2013-03" db="EMBL/GenBank/DDBJ databases">
        <title>The Genome Sequence of Exophiala aquamarina CBS 119918.</title>
        <authorList>
            <consortium name="The Broad Institute Genomics Platform"/>
            <person name="Cuomo C."/>
            <person name="de Hoog S."/>
            <person name="Gorbushina A."/>
            <person name="Walker B."/>
            <person name="Young S.K."/>
            <person name="Zeng Q."/>
            <person name="Gargeya S."/>
            <person name="Fitzgerald M."/>
            <person name="Haas B."/>
            <person name="Abouelleil A."/>
            <person name="Allen A.W."/>
            <person name="Alvarado L."/>
            <person name="Arachchi H.M."/>
            <person name="Berlin A.M."/>
            <person name="Chapman S.B."/>
            <person name="Gainer-Dewar J."/>
            <person name="Goldberg J."/>
            <person name="Griggs A."/>
            <person name="Gujja S."/>
            <person name="Hansen M."/>
            <person name="Howarth C."/>
            <person name="Imamovic A."/>
            <person name="Ireland A."/>
            <person name="Larimer J."/>
            <person name="McCowan C."/>
            <person name="Murphy C."/>
            <person name="Pearson M."/>
            <person name="Poon T.W."/>
            <person name="Priest M."/>
            <person name="Roberts A."/>
            <person name="Saif S."/>
            <person name="Shea T."/>
            <person name="Sisk P."/>
            <person name="Sykes S."/>
            <person name="Wortman J."/>
            <person name="Nusbaum C."/>
            <person name="Birren B."/>
        </authorList>
    </citation>
    <scope>NUCLEOTIDE SEQUENCE [LARGE SCALE GENOMIC DNA]</scope>
    <source>
        <strain evidence="6 7">CBS 119918</strain>
    </source>
</reference>
<dbReference type="AlphaFoldDB" id="A0A072NZU4"/>
<accession>A0A072NZU4</accession>
<evidence type="ECO:0000256" key="2">
    <source>
        <dbReference type="ARBA" id="ARBA00022679"/>
    </source>
</evidence>
<dbReference type="HOGENOM" id="CLU_1261519_0_0_1"/>
<keyword evidence="4" id="KW-0520">NAD</keyword>
<dbReference type="Gene3D" id="3.90.228.10">
    <property type="match status" value="1"/>
</dbReference>
<dbReference type="Pfam" id="PF00644">
    <property type="entry name" value="PARP"/>
    <property type="match status" value="1"/>
</dbReference>
<dbReference type="EMBL" id="AMGV01000015">
    <property type="protein sequence ID" value="KEF52942.1"/>
    <property type="molecule type" value="Genomic_DNA"/>
</dbReference>
<proteinExistence type="predicted"/>
<dbReference type="GO" id="GO:0003950">
    <property type="term" value="F:NAD+ poly-ADP-ribosyltransferase activity"/>
    <property type="evidence" value="ECO:0007669"/>
    <property type="project" value="InterPro"/>
</dbReference>
<dbReference type="OrthoDB" id="109543at2759"/>
<evidence type="ECO:0000313" key="7">
    <source>
        <dbReference type="Proteomes" id="UP000027920"/>
    </source>
</evidence>
<dbReference type="GO" id="GO:0016779">
    <property type="term" value="F:nucleotidyltransferase activity"/>
    <property type="evidence" value="ECO:0007669"/>
    <property type="project" value="UniProtKB-KW"/>
</dbReference>
<gene>
    <name evidence="6" type="ORF">A1O9_10848</name>
</gene>
<protein>
    <recommendedName>
        <fullName evidence="5">PARP catalytic domain-containing protein</fullName>
    </recommendedName>
</protein>
<keyword evidence="3" id="KW-0548">Nucleotidyltransferase</keyword>
<dbReference type="Proteomes" id="UP000027920">
    <property type="component" value="Unassembled WGS sequence"/>
</dbReference>
<dbReference type="InterPro" id="IPR012317">
    <property type="entry name" value="Poly(ADP-ribose)pol_cat_dom"/>
</dbReference>
<dbReference type="RefSeq" id="XP_013255532.1">
    <property type="nucleotide sequence ID" value="XM_013400078.1"/>
</dbReference>
<name>A0A072NZU4_9EURO</name>
<dbReference type="VEuPathDB" id="FungiDB:A1O9_10848"/>
<keyword evidence="7" id="KW-1185">Reference proteome</keyword>
<dbReference type="STRING" id="1182545.A0A072NZU4"/>
<dbReference type="PANTHER" id="PTHR21328">
    <property type="entry name" value="POLY ADP-RIBOSE POLYMERASE FAMILY, MEMBER PARP"/>
    <property type="match status" value="1"/>
</dbReference>
<keyword evidence="2" id="KW-0808">Transferase</keyword>
<dbReference type="SUPFAM" id="SSF56399">
    <property type="entry name" value="ADP-ribosylation"/>
    <property type="match status" value="1"/>
</dbReference>
<evidence type="ECO:0000259" key="5">
    <source>
        <dbReference type="Pfam" id="PF00644"/>
    </source>
</evidence>
<keyword evidence="1" id="KW-0328">Glycosyltransferase</keyword>
<sequence>MAGNLAAVLKQRLATTGAMDPRAEPCLSWAFTSYRGALISIPSELVDASIRSSTMFFMANANRDQEKTFADKLVFSGGGDSLIVFHGTKSDRLYPILHNGLRTQVQPGMMQWGKVLGSGIHTARDSSVAMGYENFSKPVPALQGACITFYTVLMLICELAEPQKYKRATQDPRTGKQCDVLVATDPSYLILRAVVLARPGLELPPVKNALPHRMVRRLR</sequence>
<dbReference type="InterPro" id="IPR051838">
    <property type="entry name" value="ARTD_PARP"/>
</dbReference>
<dbReference type="GeneID" id="25285751"/>
<evidence type="ECO:0000256" key="4">
    <source>
        <dbReference type="ARBA" id="ARBA00023027"/>
    </source>
</evidence>
<evidence type="ECO:0000256" key="3">
    <source>
        <dbReference type="ARBA" id="ARBA00022695"/>
    </source>
</evidence>
<comment type="caution">
    <text evidence="6">The sequence shown here is derived from an EMBL/GenBank/DDBJ whole genome shotgun (WGS) entry which is preliminary data.</text>
</comment>
<evidence type="ECO:0000313" key="6">
    <source>
        <dbReference type="EMBL" id="KEF52942.1"/>
    </source>
</evidence>
<feature type="domain" description="PARP catalytic" evidence="5">
    <location>
        <begin position="67"/>
        <end position="135"/>
    </location>
</feature>
<organism evidence="6 7">
    <name type="scientific">Exophiala aquamarina CBS 119918</name>
    <dbReference type="NCBI Taxonomy" id="1182545"/>
    <lineage>
        <taxon>Eukaryota</taxon>
        <taxon>Fungi</taxon>
        <taxon>Dikarya</taxon>
        <taxon>Ascomycota</taxon>
        <taxon>Pezizomycotina</taxon>
        <taxon>Eurotiomycetes</taxon>
        <taxon>Chaetothyriomycetidae</taxon>
        <taxon>Chaetothyriales</taxon>
        <taxon>Herpotrichiellaceae</taxon>
        <taxon>Exophiala</taxon>
    </lineage>
</organism>
<evidence type="ECO:0000256" key="1">
    <source>
        <dbReference type="ARBA" id="ARBA00022676"/>
    </source>
</evidence>